<dbReference type="AlphaFoldDB" id="A0A167GRF5"/>
<dbReference type="SUPFAM" id="SSF161098">
    <property type="entry name" value="MetI-like"/>
    <property type="match status" value="1"/>
</dbReference>
<dbReference type="PANTHER" id="PTHR43227">
    <property type="entry name" value="BLL4140 PROTEIN"/>
    <property type="match status" value="1"/>
</dbReference>
<dbReference type="Proteomes" id="UP000077134">
    <property type="component" value="Unassembled WGS sequence"/>
</dbReference>
<evidence type="ECO:0000256" key="7">
    <source>
        <dbReference type="RuleBase" id="RU363032"/>
    </source>
</evidence>
<evidence type="ECO:0000256" key="2">
    <source>
        <dbReference type="ARBA" id="ARBA00022448"/>
    </source>
</evidence>
<keyword evidence="5 7" id="KW-1133">Transmembrane helix</keyword>
<proteinExistence type="inferred from homology"/>
<keyword evidence="3" id="KW-1003">Cell membrane</keyword>
<evidence type="ECO:0000256" key="4">
    <source>
        <dbReference type="ARBA" id="ARBA00022692"/>
    </source>
</evidence>
<feature type="domain" description="ABC transmembrane type-1" evidence="8">
    <location>
        <begin position="77"/>
        <end position="296"/>
    </location>
</feature>
<gene>
    <name evidence="9" type="ORF">PNBC_00260</name>
</gene>
<evidence type="ECO:0000313" key="9">
    <source>
        <dbReference type="EMBL" id="OAB77833.1"/>
    </source>
</evidence>
<dbReference type="Pfam" id="PF00528">
    <property type="entry name" value="BPD_transp_1"/>
    <property type="match status" value="1"/>
</dbReference>
<dbReference type="GO" id="GO:0055085">
    <property type="term" value="P:transmembrane transport"/>
    <property type="evidence" value="ECO:0007669"/>
    <property type="project" value="InterPro"/>
</dbReference>
<dbReference type="KEGG" id="pcx:LPB68_07180"/>
<dbReference type="OrthoDB" id="9788108at2"/>
<evidence type="ECO:0000256" key="6">
    <source>
        <dbReference type="ARBA" id="ARBA00023136"/>
    </source>
</evidence>
<feature type="transmembrane region" description="Helical" evidence="7">
    <location>
        <begin position="12"/>
        <end position="36"/>
    </location>
</feature>
<dbReference type="InterPro" id="IPR000515">
    <property type="entry name" value="MetI-like"/>
</dbReference>
<dbReference type="PANTHER" id="PTHR43227:SF3">
    <property type="entry name" value="BINDING-PROTEIN-DEPENDENT TRANSPORT SYSTEMS INNER MEMBRANE COMPONENT"/>
    <property type="match status" value="1"/>
</dbReference>
<evidence type="ECO:0000259" key="8">
    <source>
        <dbReference type="PROSITE" id="PS50928"/>
    </source>
</evidence>
<name>A0A167GRF5_9BACL</name>
<dbReference type="InterPro" id="IPR050809">
    <property type="entry name" value="UgpAE/MalFG_permease"/>
</dbReference>
<keyword evidence="6 7" id="KW-0472">Membrane</keyword>
<dbReference type="Gene3D" id="1.10.3720.10">
    <property type="entry name" value="MetI-like"/>
    <property type="match status" value="1"/>
</dbReference>
<keyword evidence="4 7" id="KW-0812">Transmembrane</keyword>
<keyword evidence="2 7" id="KW-0813">Transport</keyword>
<evidence type="ECO:0000313" key="10">
    <source>
        <dbReference type="Proteomes" id="UP000077134"/>
    </source>
</evidence>
<dbReference type="PROSITE" id="PS50928">
    <property type="entry name" value="ABC_TM1"/>
    <property type="match status" value="1"/>
</dbReference>
<protein>
    <submittedName>
        <fullName evidence="9">ABC transporter permease</fullName>
    </submittedName>
</protein>
<accession>A0A167GRF5</accession>
<dbReference type="RefSeq" id="WP_068654055.1">
    <property type="nucleotide sequence ID" value="NZ_CP017770.1"/>
</dbReference>
<comment type="caution">
    <text evidence="9">The sequence shown here is derived from an EMBL/GenBank/DDBJ whole genome shotgun (WGS) entry which is preliminary data.</text>
</comment>
<dbReference type="GO" id="GO:0005886">
    <property type="term" value="C:plasma membrane"/>
    <property type="evidence" value="ECO:0007669"/>
    <property type="project" value="UniProtKB-SubCell"/>
</dbReference>
<keyword evidence="10" id="KW-1185">Reference proteome</keyword>
<comment type="subcellular location">
    <subcellularLocation>
        <location evidence="1 7">Cell membrane</location>
        <topology evidence="1 7">Multi-pass membrane protein</topology>
    </subcellularLocation>
</comment>
<evidence type="ECO:0000256" key="3">
    <source>
        <dbReference type="ARBA" id="ARBA00022475"/>
    </source>
</evidence>
<feature type="transmembrane region" description="Helical" evidence="7">
    <location>
        <begin position="184"/>
        <end position="204"/>
    </location>
</feature>
<comment type="similarity">
    <text evidence="7">Belongs to the binding-protein-dependent transport system permease family.</text>
</comment>
<reference evidence="9 10" key="1">
    <citation type="submission" date="2016-02" db="EMBL/GenBank/DDBJ databases">
        <title>Paenibacillus sp. LPB0068, isolated from Crassostrea gigas.</title>
        <authorList>
            <person name="Shin S.-K."/>
            <person name="Yi H."/>
        </authorList>
    </citation>
    <scope>NUCLEOTIDE SEQUENCE [LARGE SCALE GENOMIC DNA]</scope>
    <source>
        <strain evidence="9 10">LPB0068</strain>
    </source>
</reference>
<organism evidence="9 10">
    <name type="scientific">Paenibacillus crassostreae</name>
    <dbReference type="NCBI Taxonomy" id="1763538"/>
    <lineage>
        <taxon>Bacteria</taxon>
        <taxon>Bacillati</taxon>
        <taxon>Bacillota</taxon>
        <taxon>Bacilli</taxon>
        <taxon>Bacillales</taxon>
        <taxon>Paenibacillaceae</taxon>
        <taxon>Paenibacillus</taxon>
    </lineage>
</organism>
<feature type="transmembrane region" description="Helical" evidence="7">
    <location>
        <begin position="114"/>
        <end position="136"/>
    </location>
</feature>
<evidence type="ECO:0000256" key="1">
    <source>
        <dbReference type="ARBA" id="ARBA00004651"/>
    </source>
</evidence>
<evidence type="ECO:0000256" key="5">
    <source>
        <dbReference type="ARBA" id="ARBA00022989"/>
    </source>
</evidence>
<dbReference type="CDD" id="cd06261">
    <property type="entry name" value="TM_PBP2"/>
    <property type="match status" value="1"/>
</dbReference>
<sequence length="300" mass="33321">MNRMRLSLTQRKSLLGVVFILPWLLGFIFLFASPLIQSIKFSFNSLNVVPTGYELKFVGWLNFKEALFIDANFNRILTESVIEMIVNVPLILFFSLFSATLLNQKFRGRALARAIFFLPVILASGAISAAEASGLINLIGDATVAQEFGETSSQFNVLSMVMLLNEAGLPIAFTDYIVDAVLRIYEIISSSGVQIIIFLAALQSVPTSMYEVAKMEGATAYESFWKITFPMVSPLLLTNIIFTIIDSFSDSSITQTIYSTAFQTQNFGLSAAMSWLYTLVVSAILVIIGIMVSKRVFYYD</sequence>
<feature type="transmembrane region" description="Helical" evidence="7">
    <location>
        <begin position="266"/>
        <end position="292"/>
    </location>
</feature>
<feature type="transmembrane region" description="Helical" evidence="7">
    <location>
        <begin position="224"/>
        <end position="245"/>
    </location>
</feature>
<feature type="transmembrane region" description="Helical" evidence="7">
    <location>
        <begin position="84"/>
        <end position="102"/>
    </location>
</feature>
<dbReference type="EMBL" id="LSFN01000001">
    <property type="protein sequence ID" value="OAB77833.1"/>
    <property type="molecule type" value="Genomic_DNA"/>
</dbReference>
<dbReference type="InterPro" id="IPR035906">
    <property type="entry name" value="MetI-like_sf"/>
</dbReference>
<dbReference type="STRING" id="1763538.LPB68_07180"/>